<feature type="domain" description="Carrier" evidence="4">
    <location>
        <begin position="1005"/>
        <end position="1080"/>
    </location>
</feature>
<keyword evidence="6" id="KW-1185">Reference proteome</keyword>
<evidence type="ECO:0000256" key="1">
    <source>
        <dbReference type="ARBA" id="ARBA00001957"/>
    </source>
</evidence>
<feature type="domain" description="Carrier" evidence="4">
    <location>
        <begin position="2077"/>
        <end position="2162"/>
    </location>
</feature>
<gene>
    <name evidence="5" type="ORF">QFW80_05880</name>
</gene>
<dbReference type="PROSITE" id="PS00012">
    <property type="entry name" value="PHOSPHOPANTETHEINE"/>
    <property type="match status" value="2"/>
</dbReference>
<evidence type="ECO:0000256" key="3">
    <source>
        <dbReference type="ARBA" id="ARBA00022553"/>
    </source>
</evidence>
<dbReference type="Pfam" id="PF13193">
    <property type="entry name" value="AMP-binding_C"/>
    <property type="match status" value="2"/>
</dbReference>
<accession>A0ABT6JH89</accession>
<dbReference type="PROSITE" id="PS00455">
    <property type="entry name" value="AMP_BINDING"/>
    <property type="match status" value="2"/>
</dbReference>
<dbReference type="InterPro" id="IPR020806">
    <property type="entry name" value="PKS_PP-bd"/>
</dbReference>
<reference evidence="5 6" key="1">
    <citation type="submission" date="2023-04" db="EMBL/GenBank/DDBJ databases">
        <title>Luteimonas sp. M1R5S18.</title>
        <authorList>
            <person name="Sun J.-Q."/>
        </authorList>
    </citation>
    <scope>NUCLEOTIDE SEQUENCE [LARGE SCALE GENOMIC DNA]</scope>
    <source>
        <strain evidence="5 6">M1R5S18</strain>
    </source>
</reference>
<dbReference type="InterPro" id="IPR000873">
    <property type="entry name" value="AMP-dep_synth/lig_dom"/>
</dbReference>
<name>A0ABT6JH89_9GAMM</name>
<dbReference type="SUPFAM" id="SSF52777">
    <property type="entry name" value="CoA-dependent acyltransferases"/>
    <property type="match status" value="4"/>
</dbReference>
<dbReference type="Gene3D" id="2.30.38.10">
    <property type="entry name" value="Luciferase, Domain 3"/>
    <property type="match status" value="2"/>
</dbReference>
<evidence type="ECO:0000259" key="4">
    <source>
        <dbReference type="PROSITE" id="PS50075"/>
    </source>
</evidence>
<dbReference type="Pfam" id="PF00550">
    <property type="entry name" value="PP-binding"/>
    <property type="match status" value="2"/>
</dbReference>
<keyword evidence="2" id="KW-0596">Phosphopantetheine</keyword>
<protein>
    <submittedName>
        <fullName evidence="5">Amino acid adenylation domain-containing protein</fullName>
    </submittedName>
</protein>
<dbReference type="PROSITE" id="PS50075">
    <property type="entry name" value="CARRIER"/>
    <property type="match status" value="2"/>
</dbReference>
<dbReference type="Gene3D" id="1.10.1200.10">
    <property type="entry name" value="ACP-like"/>
    <property type="match status" value="2"/>
</dbReference>
<dbReference type="InterPro" id="IPR036736">
    <property type="entry name" value="ACP-like_sf"/>
</dbReference>
<comment type="cofactor">
    <cofactor evidence="1">
        <name>pantetheine 4'-phosphate</name>
        <dbReference type="ChEBI" id="CHEBI:47942"/>
    </cofactor>
</comment>
<dbReference type="InterPro" id="IPR025110">
    <property type="entry name" value="AMP-bd_C"/>
</dbReference>
<dbReference type="InterPro" id="IPR020845">
    <property type="entry name" value="AMP-binding_CS"/>
</dbReference>
<dbReference type="Gene3D" id="3.40.50.1820">
    <property type="entry name" value="alpha/beta hydrolase"/>
    <property type="match status" value="1"/>
</dbReference>
<dbReference type="NCBIfam" id="TIGR01733">
    <property type="entry name" value="AA-adenyl-dom"/>
    <property type="match status" value="2"/>
</dbReference>
<dbReference type="EMBL" id="JARXRN010000020">
    <property type="protein sequence ID" value="MDH5830048.1"/>
    <property type="molecule type" value="Genomic_DNA"/>
</dbReference>
<dbReference type="Pfam" id="PF00501">
    <property type="entry name" value="AMP-binding"/>
    <property type="match status" value="2"/>
</dbReference>
<comment type="caution">
    <text evidence="5">The sequence shown here is derived from an EMBL/GenBank/DDBJ whole genome shotgun (WGS) entry which is preliminary data.</text>
</comment>
<dbReference type="PANTHER" id="PTHR45527">
    <property type="entry name" value="NONRIBOSOMAL PEPTIDE SYNTHETASE"/>
    <property type="match status" value="1"/>
</dbReference>
<dbReference type="Gene3D" id="3.30.559.30">
    <property type="entry name" value="Nonribosomal peptide synthetase, condensation domain"/>
    <property type="match status" value="2"/>
</dbReference>
<evidence type="ECO:0000256" key="2">
    <source>
        <dbReference type="ARBA" id="ARBA00022450"/>
    </source>
</evidence>
<organism evidence="5 6">
    <name type="scientific">Luteimonas rhizosphaericola</name>
    <dbReference type="NCBI Taxonomy" id="3042024"/>
    <lineage>
        <taxon>Bacteria</taxon>
        <taxon>Pseudomonadati</taxon>
        <taxon>Pseudomonadota</taxon>
        <taxon>Gammaproteobacteria</taxon>
        <taxon>Lysobacterales</taxon>
        <taxon>Lysobacteraceae</taxon>
        <taxon>Luteimonas</taxon>
    </lineage>
</organism>
<dbReference type="Proteomes" id="UP001156831">
    <property type="component" value="Unassembled WGS sequence"/>
</dbReference>
<evidence type="ECO:0000313" key="5">
    <source>
        <dbReference type="EMBL" id="MDH5830048.1"/>
    </source>
</evidence>
<dbReference type="RefSeq" id="WP_280600501.1">
    <property type="nucleotide sequence ID" value="NZ_JARXRN010000020.1"/>
</dbReference>
<dbReference type="InterPro" id="IPR001242">
    <property type="entry name" value="Condensation_dom"/>
</dbReference>
<dbReference type="Gene3D" id="3.40.50.980">
    <property type="match status" value="4"/>
</dbReference>
<dbReference type="CDD" id="cd12116">
    <property type="entry name" value="A_NRPS_Ta1_like"/>
    <property type="match status" value="2"/>
</dbReference>
<dbReference type="PANTHER" id="PTHR45527:SF1">
    <property type="entry name" value="FATTY ACID SYNTHASE"/>
    <property type="match status" value="1"/>
</dbReference>
<dbReference type="SUPFAM" id="SSF56801">
    <property type="entry name" value="Acetyl-CoA synthetase-like"/>
    <property type="match status" value="2"/>
</dbReference>
<dbReference type="SUPFAM" id="SSF53474">
    <property type="entry name" value="alpha/beta-Hydrolases"/>
    <property type="match status" value="1"/>
</dbReference>
<dbReference type="InterPro" id="IPR029058">
    <property type="entry name" value="AB_hydrolase_fold"/>
</dbReference>
<evidence type="ECO:0000313" key="6">
    <source>
        <dbReference type="Proteomes" id="UP001156831"/>
    </source>
</evidence>
<dbReference type="InterPro" id="IPR010071">
    <property type="entry name" value="AA_adenyl_dom"/>
</dbReference>
<proteinExistence type="predicted"/>
<dbReference type="NCBIfam" id="NF003417">
    <property type="entry name" value="PRK04813.1"/>
    <property type="match status" value="2"/>
</dbReference>
<sequence>MSGPAQARPAAASPVDYDPFAGGALARVAPTTEPQRELWLASQLGEDASLAYSESVSLQLRGPLDVARLQQALQAVVGRHDALRAGFGPDGETFCVLEPAPVALPLTDLSALAADAREVALAERRRLGVETPFALGTGRLFRAELLRLDAQDHVLLMHAHHIVCDGWSWWVLVRELGTAYAQGAAALPEAERYADYALAEALHPQGPEFRRDEAYWLSQFAGALPALELPTDRPRPARRTFASRREDHVLDAALVSAIRRLGARRGASLFATLLGAFASLVSRLAGQEQVVVGIPAAGQSVDGHEDLVGHCVNLLPLKFDLAPDAGFARVIDGAQTLLLDAIEHQRYTFGTLLKKLHVPRDPARAPLVNVMFNIDQALDQERSGFPGLALDFTTNPRSFENFELSINAVQVDGRLRLETQYNTDLFDAATVRRWLAAFETLLRAACEAPDEPLSRLPLLDRAGFEELAALQPPPVPFDRNCLMHERFEAQCDRAPARIALYDGQARIDYATLDARANRIAHLLRRHGVQAGALVGLALDRGTDMLAALLGILKAGGGYVPLDPQFPAERLAYMAGDAGLAALLTQRGHADRFDLRGRPVLALDDPALALDALPATRPGRDAGAATPESPAYVIYTSGSTGRPKGVQVPHRAVSNFIASMQAEPGLVEDDRLLAVTTLSFDIAVLELMLPLSVGAAIVLAGKDTVVEGFALLELLDRSGATAMQATPAGWRLLLEAGWQGRAGFKAMCGGEPLPADLARELLPRCGELWNLYGPTETTVWSTAARVVPARAGEAPDIHIGRPIANTQVWILDANGQPCPRGVPGEICIGGEGVTLGYLARPELTAERFLRDAFADPARGFGTGIDTPLLYRTGDRGRWRADGNLEHQGRLDFQVKVRGYRIELGEIESQLLSHPGIARAVAMAREDRPGDVRLVAYLVAATGQAPSDADVLSHLRQHLPEYMLPQHLVRLPAIPLLPNGKVDRKALPAPSSLAADDARAAPVVATEPEDALQAQVLGAMRQVLGRPDLALDHGFFEAGGHSLLAAQLCARLTRETGTPLSLRQLFEAPSARRLADVLRTGAPAGAAASAPATVIPRRADASRAPLTPMQERLWVLEQMEPGGVTWNTPSAHRLRGPMDEDAFARAFAEMVRRQAVLRTVIVEEGEGPVQQVLDDVDAPLLPPVDLSHLPETERMAALMADLEAQTAEPFALDRAPLFRARLYRLGHDDHVLYFMTHHVIWDGWSFDILYAEMSALYEAFAAGRPSPLPALETSYGDYAAWHAQALDGDAMGRQLRHWAQHLQDVPEPLHLPEDLPRPARASGIGGTDWVHVDADTTQALREIGTRAGATLFMTLLAAYYVLLHRLGGQRDLVVGLPFRNRPSEALERVMGFFVNMLPLRRRLDPAMPFLQLVEEVRKGVVEAFEYPDVPFEHLVRELKIPRDPARSPVYQAVFSFQDVRARNLSWGALRHEHLLMFQKGMASDLGLWFLEHPHGLSGAMGYNADIITPEGARAIGDRFVALLASLCQQPTQAIGDANLLSEADRARLAEWNSTTRALPPYANLDAMLQARAAQAPGAVALRADGVELGYAALHARADRIAAALQARGVGPRDRVGVCLERTPDLVATLLAVWRAGAAYVPLDPAYPADRLAYMVEDAGLAQVVAEGALADPLSLARERLLLLDDDADEIARAPDLPPGADAIGRDAPAYVIYTSGSTGKPKGVVVPHGAVINFLDAMREAPGLGAGDRLLAVTTTSFDISVLELFLPLATGATIVLASREQAADGVELAALATREAVTVLQATPSTWHLLLEADWRPAPGLRALCGGEPMSPDLAARLLERGVELWNMYGPTETTVWSTCARIHARDGQAPDIHVGRPIANTTVWILDPRGQPCPPGVSGELCIGGAGVTLGYHAREALTAEKFIADAIAPQDHGTGLPPRLYRTGDRARWRHDGVLEHQGRMDFQVKIRGHRIELGEIESVLESQPQVGRAVAVVREDQPGDQRLVAYVVATGAPPAEAALLAALRQALPAYMVPQHVLVLDALPLLPNGKVDRKALPAPSALRAAPADATGRARSRHEDARVRYLADLWAELLDVEVAPQDNFFDLGGHSMLAAKMASRVSRETGHRIRLMPLATQTLAHLAVEIPLQSLPDAAHGPPPETAAAPAAERAVSATALSARDRPGFFGRDEHRLFGMLHGDGNGASAMPALLVPAPLLQEGVVCQRALWTLCDTLAAAGGRALRFDWYGSGESAGDGLDLSLAGMRDDLRQAQARLGGGRVRVLALRSACLPVLAAVASQDAPVDLVLWDPVLSGALMLAEWRAQHRVQLTAAGRYLREGRALAREDELHGFDVAPALLAELDALDYSSVALPRGSRVRVLSWGEDAAVAEEFVAAQREAGIDVDHCVLQANDRPDWRDASRFEAQVFPRRAVAEVASLIQDNTP</sequence>
<keyword evidence="3" id="KW-0597">Phosphoprotein</keyword>
<dbReference type="SUPFAM" id="SSF47336">
    <property type="entry name" value="ACP-like"/>
    <property type="match status" value="2"/>
</dbReference>
<dbReference type="CDD" id="cd19531">
    <property type="entry name" value="LCL_NRPS-like"/>
    <property type="match status" value="2"/>
</dbReference>
<dbReference type="SMART" id="SM00823">
    <property type="entry name" value="PKS_PP"/>
    <property type="match status" value="2"/>
</dbReference>
<dbReference type="Pfam" id="PF00668">
    <property type="entry name" value="Condensation"/>
    <property type="match status" value="2"/>
</dbReference>
<dbReference type="InterPro" id="IPR045851">
    <property type="entry name" value="AMP-bd_C_sf"/>
</dbReference>
<dbReference type="InterPro" id="IPR009081">
    <property type="entry name" value="PP-bd_ACP"/>
</dbReference>
<dbReference type="InterPro" id="IPR006162">
    <property type="entry name" value="Ppantetheine_attach_site"/>
</dbReference>
<dbReference type="Gene3D" id="3.30.300.30">
    <property type="match status" value="2"/>
</dbReference>
<dbReference type="InterPro" id="IPR023213">
    <property type="entry name" value="CAT-like_dom_sf"/>
</dbReference>
<dbReference type="Gene3D" id="3.30.559.10">
    <property type="entry name" value="Chloramphenicol acetyltransferase-like domain"/>
    <property type="match status" value="2"/>
</dbReference>